<organism evidence="1">
    <name type="scientific">marine sediment metagenome</name>
    <dbReference type="NCBI Taxonomy" id="412755"/>
    <lineage>
        <taxon>unclassified sequences</taxon>
        <taxon>metagenomes</taxon>
        <taxon>ecological metagenomes</taxon>
    </lineage>
</organism>
<gene>
    <name evidence="1" type="ORF">LCGC14_3115280</name>
</gene>
<proteinExistence type="predicted"/>
<dbReference type="EMBL" id="LAZR01067523">
    <property type="protein sequence ID" value="KKK51404.1"/>
    <property type="molecule type" value="Genomic_DNA"/>
</dbReference>
<comment type="caution">
    <text evidence="1">The sequence shown here is derived from an EMBL/GenBank/DDBJ whole genome shotgun (WGS) entry which is preliminary data.</text>
</comment>
<reference evidence="1" key="1">
    <citation type="journal article" date="2015" name="Nature">
        <title>Complex archaea that bridge the gap between prokaryotes and eukaryotes.</title>
        <authorList>
            <person name="Spang A."/>
            <person name="Saw J.H."/>
            <person name="Jorgensen S.L."/>
            <person name="Zaremba-Niedzwiedzka K."/>
            <person name="Martijn J."/>
            <person name="Lind A.E."/>
            <person name="van Eijk R."/>
            <person name="Schleper C."/>
            <person name="Guy L."/>
            <person name="Ettema T.J."/>
        </authorList>
    </citation>
    <scope>NUCLEOTIDE SEQUENCE</scope>
</reference>
<dbReference type="Gene3D" id="1.20.1600.10">
    <property type="entry name" value="Outer membrane efflux proteins (OEP)"/>
    <property type="match status" value="1"/>
</dbReference>
<sequence>ELGPPDGALFQTEPKGQDLTHYVILLEAEESLLSAQNQLTAAVVNYRIAELQIQRDMGLLMVDSKGLWKEFSPETLNDK</sequence>
<evidence type="ECO:0000313" key="1">
    <source>
        <dbReference type="EMBL" id="KKK51404.1"/>
    </source>
</evidence>
<dbReference type="SUPFAM" id="SSF56954">
    <property type="entry name" value="Outer membrane efflux proteins (OEP)"/>
    <property type="match status" value="1"/>
</dbReference>
<name>A0A0F8YBB4_9ZZZZ</name>
<feature type="non-terminal residue" evidence="1">
    <location>
        <position position="1"/>
    </location>
</feature>
<protein>
    <submittedName>
        <fullName evidence="1">Uncharacterized protein</fullName>
    </submittedName>
</protein>
<accession>A0A0F8YBB4</accession>
<dbReference type="AlphaFoldDB" id="A0A0F8YBB4"/>